<keyword evidence="1" id="KW-0732">Signal</keyword>
<evidence type="ECO:0000313" key="3">
    <source>
        <dbReference type="Proteomes" id="UP001557465"/>
    </source>
</evidence>
<name>A0ABV3THU1_9RHOB</name>
<evidence type="ECO:0000256" key="1">
    <source>
        <dbReference type="SAM" id="SignalP"/>
    </source>
</evidence>
<comment type="caution">
    <text evidence="2">The sequence shown here is derived from an EMBL/GenBank/DDBJ whole genome shotgun (WGS) entry which is preliminary data.</text>
</comment>
<feature type="chain" id="PRO_5046122197" description="DUF1579 domain-containing protein" evidence="1">
    <location>
        <begin position="20"/>
        <end position="196"/>
    </location>
</feature>
<dbReference type="RefSeq" id="WP_368390824.1">
    <property type="nucleotide sequence ID" value="NZ_JBFRYC010000001.1"/>
</dbReference>
<evidence type="ECO:0008006" key="4">
    <source>
        <dbReference type="Google" id="ProtNLM"/>
    </source>
</evidence>
<keyword evidence="3" id="KW-1185">Reference proteome</keyword>
<proteinExistence type="predicted"/>
<evidence type="ECO:0000313" key="2">
    <source>
        <dbReference type="EMBL" id="MEX1660538.1"/>
    </source>
</evidence>
<sequence>MIRALAALVLGLAPALAAAQDTSVPAKPGDLIAALSGDWNGDGLPDAATLTQNDSDAADLTIYLGDAVYGLKPALTLTRVVFSGQGGGQTPSLAALSPSTFSLHQEQIGFGRTPWESTFSIAWRDEQFVVSGYSYQYYDRIDPESQGACDVNLLTGGYEITLDSQTKKGQQDLRAFDASKLGPDFIPGICQQIFDR</sequence>
<reference evidence="2 3" key="1">
    <citation type="journal article" date="2011" name="Int. J. Syst. Evol. Microbiol.">
        <title>Zhongshania antarctica gen. nov., sp. nov. and Zhongshania guokunii sp. nov., gammaproteobacteria respectively isolated from coastal attached (fast) ice and surface seawater of the Antarctic.</title>
        <authorList>
            <person name="Li H.J."/>
            <person name="Zhang X.Y."/>
            <person name="Chen C.X."/>
            <person name="Zhang Y.J."/>
            <person name="Gao Z.M."/>
            <person name="Yu Y."/>
            <person name="Chen X.L."/>
            <person name="Chen B."/>
            <person name="Zhang Y.Z."/>
        </authorList>
    </citation>
    <scope>NUCLEOTIDE SEQUENCE [LARGE SCALE GENOMIC DNA]</scope>
    <source>
        <strain evidence="2 3">15-R06ZXC-3</strain>
    </source>
</reference>
<dbReference type="EMBL" id="JBFRYC010000001">
    <property type="protein sequence ID" value="MEX1660538.1"/>
    <property type="molecule type" value="Genomic_DNA"/>
</dbReference>
<dbReference type="Proteomes" id="UP001557465">
    <property type="component" value="Unassembled WGS sequence"/>
</dbReference>
<feature type="signal peptide" evidence="1">
    <location>
        <begin position="1"/>
        <end position="19"/>
    </location>
</feature>
<organism evidence="2 3">
    <name type="scientific">Thioclava arctica</name>
    <dbReference type="NCBI Taxonomy" id="3238301"/>
    <lineage>
        <taxon>Bacteria</taxon>
        <taxon>Pseudomonadati</taxon>
        <taxon>Pseudomonadota</taxon>
        <taxon>Alphaproteobacteria</taxon>
        <taxon>Rhodobacterales</taxon>
        <taxon>Paracoccaceae</taxon>
        <taxon>Thioclava</taxon>
    </lineage>
</organism>
<gene>
    <name evidence="2" type="ORF">AB4874_02595</name>
</gene>
<protein>
    <recommendedName>
        <fullName evidence="4">DUF1579 domain-containing protein</fullName>
    </recommendedName>
</protein>
<accession>A0ABV3THU1</accession>